<organism evidence="4 6">
    <name type="scientific">Plasmodiophora brassicae</name>
    <name type="common">Clubroot disease agent</name>
    <dbReference type="NCBI Taxonomy" id="37360"/>
    <lineage>
        <taxon>Eukaryota</taxon>
        <taxon>Sar</taxon>
        <taxon>Rhizaria</taxon>
        <taxon>Endomyxa</taxon>
        <taxon>Phytomyxea</taxon>
        <taxon>Plasmodiophorida</taxon>
        <taxon>Plasmodiophoridae</taxon>
        <taxon>Plasmodiophora</taxon>
    </lineage>
</organism>
<dbReference type="Proteomes" id="UP000039324">
    <property type="component" value="Unassembled WGS sequence"/>
</dbReference>
<evidence type="ECO:0000313" key="6">
    <source>
        <dbReference type="Proteomes" id="UP000039324"/>
    </source>
</evidence>
<keyword evidence="5" id="KW-0496">Mitochondrion</keyword>
<evidence type="ECO:0000256" key="3">
    <source>
        <dbReference type="PROSITE-ProRule" id="PRU00023"/>
    </source>
</evidence>
<dbReference type="AlphaFoldDB" id="A0A0G4IWS1"/>
<keyword evidence="6" id="KW-1185">Reference proteome</keyword>
<reference evidence="5 7" key="2">
    <citation type="submission" date="2018-03" db="EMBL/GenBank/DDBJ databases">
        <authorList>
            <person name="Fogelqvist J."/>
        </authorList>
    </citation>
    <scope>NUCLEOTIDE SEQUENCE [LARGE SCALE GENOMIC DNA]</scope>
</reference>
<dbReference type="PROSITE" id="PS50297">
    <property type="entry name" value="ANK_REP_REGION"/>
    <property type="match status" value="2"/>
</dbReference>
<feature type="repeat" description="ANK" evidence="3">
    <location>
        <begin position="325"/>
        <end position="347"/>
    </location>
</feature>
<dbReference type="SMART" id="SM00248">
    <property type="entry name" value="ANK"/>
    <property type="match status" value="5"/>
</dbReference>
<feature type="repeat" description="ANK" evidence="3">
    <location>
        <begin position="364"/>
        <end position="388"/>
    </location>
</feature>
<dbReference type="Proteomes" id="UP000290189">
    <property type="component" value="Unassembled WGS sequence"/>
</dbReference>
<dbReference type="Pfam" id="PF12796">
    <property type="entry name" value="Ank_2"/>
    <property type="match status" value="2"/>
</dbReference>
<dbReference type="EMBL" id="OVEO01000008">
    <property type="protein sequence ID" value="SPQ97998.1"/>
    <property type="molecule type" value="Genomic_DNA"/>
</dbReference>
<keyword evidence="2 3" id="KW-0040">ANK repeat</keyword>
<keyword evidence="1" id="KW-0677">Repeat</keyword>
<dbReference type="InterPro" id="IPR036770">
    <property type="entry name" value="Ankyrin_rpt-contain_sf"/>
</dbReference>
<evidence type="ECO:0000256" key="1">
    <source>
        <dbReference type="ARBA" id="ARBA00022737"/>
    </source>
</evidence>
<geneLocation type="mitochondrion" evidence="5"/>
<dbReference type="Gene3D" id="1.25.40.20">
    <property type="entry name" value="Ankyrin repeat-containing domain"/>
    <property type="match status" value="2"/>
</dbReference>
<dbReference type="OrthoDB" id="20872at2759"/>
<reference evidence="4 6" key="1">
    <citation type="submission" date="2015-02" db="EMBL/GenBank/DDBJ databases">
        <authorList>
            <person name="Chooi Y.-H."/>
        </authorList>
    </citation>
    <scope>NUCLEOTIDE SEQUENCE [LARGE SCALE GENOMIC DNA]</scope>
    <source>
        <strain evidence="4">E3</strain>
    </source>
</reference>
<dbReference type="PANTHER" id="PTHR24198">
    <property type="entry name" value="ANKYRIN REPEAT AND PROTEIN KINASE DOMAIN-CONTAINING PROTEIN"/>
    <property type="match status" value="1"/>
</dbReference>
<dbReference type="STRING" id="37360.A0A0G4IWS1"/>
<evidence type="ECO:0000313" key="4">
    <source>
        <dbReference type="EMBL" id="CEO99672.1"/>
    </source>
</evidence>
<gene>
    <name evidence="4" type="ORF">PBRA_007405</name>
    <name evidence="5" type="ORF">PLBR_LOCUS5213</name>
</gene>
<sequence length="430" mass="47195">MPQLRLQRQGRCTLGEQVADYDMRSGNRAHTLIGNHARQRAAVSPMGTLLVALLHVALVDATRIICTLDGGKHDYDAAQLMQHSWTVQRKIQVGGASCIELPVTSFQLRAAIAFADAFPRPDGYQFFGPVYGATSFILKRCAQGYNVLEQLVLAADHLEMRSLMVAIGWAMRRDSEPFLRVLSLNQHRQACRFISGINRLQEVAGNSQPRILLAMQISLLFVVRRPDPALAFLTNTPWNVNGGFVNVLEFAADTGEADIVEVVLSLPAGVDANSQYDPALLETPLLLAVRRGHTAIVRMLLEYRGREAGSPLNHRVNANAMFGPDLQTPLSIAAANGHVEIVQALLQVADIDVGKRTCYPNGSRWWTPLHWAASEGHLDVVQVLLTDGRSDINAGDEHRHTPLRLAMLHGHLPVVLLLQSLGAARLESVP</sequence>
<dbReference type="PANTHER" id="PTHR24198:SF165">
    <property type="entry name" value="ANKYRIN REPEAT-CONTAINING PROTEIN-RELATED"/>
    <property type="match status" value="1"/>
</dbReference>
<protein>
    <submittedName>
        <fullName evidence="4">Uncharacterized protein</fullName>
    </submittedName>
</protein>
<dbReference type="InterPro" id="IPR002110">
    <property type="entry name" value="Ankyrin_rpt"/>
</dbReference>
<dbReference type="PROSITE" id="PS50088">
    <property type="entry name" value="ANK_REPEAT"/>
    <property type="match status" value="2"/>
</dbReference>
<proteinExistence type="predicted"/>
<dbReference type="SUPFAM" id="SSF48403">
    <property type="entry name" value="Ankyrin repeat"/>
    <property type="match status" value="1"/>
</dbReference>
<name>A0A0G4IWS1_PLABS</name>
<evidence type="ECO:0000313" key="5">
    <source>
        <dbReference type="EMBL" id="SPQ97998.1"/>
    </source>
</evidence>
<evidence type="ECO:0000313" key="7">
    <source>
        <dbReference type="Proteomes" id="UP000290189"/>
    </source>
</evidence>
<accession>A0A0G4IWS1</accession>
<dbReference type="EMBL" id="CDSF01000092">
    <property type="protein sequence ID" value="CEO99672.1"/>
    <property type="molecule type" value="Genomic_DNA"/>
</dbReference>
<evidence type="ECO:0000256" key="2">
    <source>
        <dbReference type="ARBA" id="ARBA00023043"/>
    </source>
</evidence>